<protein>
    <submittedName>
        <fullName evidence="1">Uncharacterized protein</fullName>
    </submittedName>
</protein>
<dbReference type="EMBL" id="BARU01044924">
    <property type="protein sequence ID" value="GAH82755.1"/>
    <property type="molecule type" value="Genomic_DNA"/>
</dbReference>
<sequence>IGLAAISSTVLVNFGAKVGLVMKKRLWQAPL</sequence>
<proteinExistence type="predicted"/>
<name>X1JMR5_9ZZZZ</name>
<evidence type="ECO:0000313" key="1">
    <source>
        <dbReference type="EMBL" id="GAH82755.1"/>
    </source>
</evidence>
<comment type="caution">
    <text evidence="1">The sequence shown here is derived from an EMBL/GenBank/DDBJ whole genome shotgun (WGS) entry which is preliminary data.</text>
</comment>
<reference evidence="1" key="1">
    <citation type="journal article" date="2014" name="Front. Microbiol.">
        <title>High frequency of phylogenetically diverse reductive dehalogenase-homologous genes in deep subseafloor sedimentary metagenomes.</title>
        <authorList>
            <person name="Kawai M."/>
            <person name="Futagami T."/>
            <person name="Toyoda A."/>
            <person name="Takaki Y."/>
            <person name="Nishi S."/>
            <person name="Hori S."/>
            <person name="Arai W."/>
            <person name="Tsubouchi T."/>
            <person name="Morono Y."/>
            <person name="Uchiyama I."/>
            <person name="Ito T."/>
            <person name="Fujiyama A."/>
            <person name="Inagaki F."/>
            <person name="Takami H."/>
        </authorList>
    </citation>
    <scope>NUCLEOTIDE SEQUENCE</scope>
    <source>
        <strain evidence="1">Expedition CK06-06</strain>
    </source>
</reference>
<feature type="non-terminal residue" evidence="1">
    <location>
        <position position="1"/>
    </location>
</feature>
<accession>X1JMR5</accession>
<organism evidence="1">
    <name type="scientific">marine sediment metagenome</name>
    <dbReference type="NCBI Taxonomy" id="412755"/>
    <lineage>
        <taxon>unclassified sequences</taxon>
        <taxon>metagenomes</taxon>
        <taxon>ecological metagenomes</taxon>
    </lineage>
</organism>
<gene>
    <name evidence="1" type="ORF">S03H2_68352</name>
</gene>
<dbReference type="AlphaFoldDB" id="X1JMR5"/>